<dbReference type="SUPFAM" id="SSF64288">
    <property type="entry name" value="Chorismate lyase-like"/>
    <property type="match status" value="1"/>
</dbReference>
<feature type="domain" description="HTH gntR-type" evidence="5">
    <location>
        <begin position="104"/>
        <end position="172"/>
    </location>
</feature>
<dbReference type="Proteomes" id="UP001165590">
    <property type="component" value="Unassembled WGS sequence"/>
</dbReference>
<dbReference type="InterPro" id="IPR028978">
    <property type="entry name" value="Chorismate_lyase_/UTRA_dom_sf"/>
</dbReference>
<dbReference type="EMBL" id="JAIFZO010000002">
    <property type="protein sequence ID" value="MCX4232061.1"/>
    <property type="molecule type" value="Genomic_DNA"/>
</dbReference>
<name>A0ABT3UWX2_9ACTN</name>
<dbReference type="SMART" id="SM00345">
    <property type="entry name" value="HTH_GNTR"/>
    <property type="match status" value="1"/>
</dbReference>
<dbReference type="InterPro" id="IPR000524">
    <property type="entry name" value="Tscrpt_reg_HTH_GntR"/>
</dbReference>
<accession>A0ABT3UWX2</accession>
<keyword evidence="1" id="KW-0805">Transcription regulation</keyword>
<organism evidence="6 7">
    <name type="scientific">Streptomyces ortus</name>
    <dbReference type="NCBI Taxonomy" id="2867268"/>
    <lineage>
        <taxon>Bacteria</taxon>
        <taxon>Bacillati</taxon>
        <taxon>Actinomycetota</taxon>
        <taxon>Actinomycetes</taxon>
        <taxon>Kitasatosporales</taxon>
        <taxon>Streptomycetaceae</taxon>
        <taxon>Streptomyces</taxon>
    </lineage>
</organism>
<keyword evidence="2" id="KW-0238">DNA-binding</keyword>
<evidence type="ECO:0000259" key="4">
    <source>
        <dbReference type="PROSITE" id="PS50164"/>
    </source>
</evidence>
<dbReference type="PANTHER" id="PTHR44846">
    <property type="entry name" value="MANNOSYL-D-GLYCERATE TRANSPORT/METABOLISM SYSTEM REPRESSOR MNGR-RELATED"/>
    <property type="match status" value="1"/>
</dbReference>
<feature type="domain" description="GIY-YIG" evidence="4">
    <location>
        <begin position="9"/>
        <end position="80"/>
    </location>
</feature>
<evidence type="ECO:0000313" key="6">
    <source>
        <dbReference type="EMBL" id="MCX4232061.1"/>
    </source>
</evidence>
<gene>
    <name evidence="6" type="ORF">K3769_04545</name>
</gene>
<evidence type="ECO:0000259" key="5">
    <source>
        <dbReference type="PROSITE" id="PS50949"/>
    </source>
</evidence>
<sequence>MTTEPEPSERTALYRFFDAAGNLLYVGVSGNTEARWRQHAESKPWWSDVADKTTEWLGSRAEALDAERIAIRTEKPLHNHQNKPSSIIGEITPWGPSGVPGGTWSPYEFIAHELKGFIQSGSMRAGDRFPTVRTLMEVYGVASLTIQRALNLLKTQGFAVGRQGFGVVAVVPPGLRSETAGGEGAEGVLEQMTAYRAAPSLRSCTALGVEPGTELDAKRWVRVIDGQPVELVNFYRYPDAPVDEAIHRTTDLVTAAPPIAEAVKVFGVVPLLITRRVTYSESQSPLGLYEIVKNGDLLATQYEF</sequence>
<dbReference type="RefSeq" id="WP_267025164.1">
    <property type="nucleotide sequence ID" value="NZ_JAIFZO010000002.1"/>
</dbReference>
<dbReference type="PROSITE" id="PS50949">
    <property type="entry name" value="HTH_GNTR"/>
    <property type="match status" value="1"/>
</dbReference>
<dbReference type="PANTHER" id="PTHR44846:SF17">
    <property type="entry name" value="GNTR-FAMILY TRANSCRIPTIONAL REGULATOR"/>
    <property type="match status" value="1"/>
</dbReference>
<dbReference type="InterPro" id="IPR000305">
    <property type="entry name" value="GIY-YIG_endonuc"/>
</dbReference>
<dbReference type="Pfam" id="PF00392">
    <property type="entry name" value="GntR"/>
    <property type="match status" value="1"/>
</dbReference>
<proteinExistence type="predicted"/>
<dbReference type="SUPFAM" id="SSF82771">
    <property type="entry name" value="GIY-YIG endonuclease"/>
    <property type="match status" value="1"/>
</dbReference>
<keyword evidence="7" id="KW-1185">Reference proteome</keyword>
<dbReference type="Pfam" id="PF01541">
    <property type="entry name" value="GIY-YIG"/>
    <property type="match status" value="1"/>
</dbReference>
<comment type="caution">
    <text evidence="6">The sequence shown here is derived from an EMBL/GenBank/DDBJ whole genome shotgun (WGS) entry which is preliminary data.</text>
</comment>
<dbReference type="InterPro" id="IPR035901">
    <property type="entry name" value="GIY-YIG_endonuc_sf"/>
</dbReference>
<dbReference type="CDD" id="cd07377">
    <property type="entry name" value="WHTH_GntR"/>
    <property type="match status" value="1"/>
</dbReference>
<keyword evidence="3" id="KW-0804">Transcription</keyword>
<dbReference type="InterPro" id="IPR036388">
    <property type="entry name" value="WH-like_DNA-bd_sf"/>
</dbReference>
<dbReference type="SUPFAM" id="SSF46785">
    <property type="entry name" value="Winged helix' DNA-binding domain"/>
    <property type="match status" value="1"/>
</dbReference>
<evidence type="ECO:0000256" key="2">
    <source>
        <dbReference type="ARBA" id="ARBA00023125"/>
    </source>
</evidence>
<evidence type="ECO:0000256" key="1">
    <source>
        <dbReference type="ARBA" id="ARBA00023015"/>
    </source>
</evidence>
<protein>
    <submittedName>
        <fullName evidence="6">GntR family transcriptional regulator</fullName>
    </submittedName>
</protein>
<dbReference type="InterPro" id="IPR050679">
    <property type="entry name" value="Bact_HTH_transcr_reg"/>
</dbReference>
<evidence type="ECO:0000313" key="7">
    <source>
        <dbReference type="Proteomes" id="UP001165590"/>
    </source>
</evidence>
<evidence type="ECO:0000256" key="3">
    <source>
        <dbReference type="ARBA" id="ARBA00023163"/>
    </source>
</evidence>
<reference evidence="6" key="1">
    <citation type="journal article" date="2022" name="bioRxiv">
        <title>Discovery and biosynthetic assessment of Streptomyces ortus sp nov. isolated from a deep-sea sponge.</title>
        <authorList>
            <person name="Williams S.E."/>
        </authorList>
    </citation>
    <scope>NUCLEOTIDE SEQUENCE</scope>
    <source>
        <strain evidence="6">A15ISP2-DRY2</strain>
    </source>
</reference>
<dbReference type="Gene3D" id="1.10.10.10">
    <property type="entry name" value="Winged helix-like DNA-binding domain superfamily/Winged helix DNA-binding domain"/>
    <property type="match status" value="1"/>
</dbReference>
<dbReference type="InterPro" id="IPR036390">
    <property type="entry name" value="WH_DNA-bd_sf"/>
</dbReference>
<dbReference type="PROSITE" id="PS50164">
    <property type="entry name" value="GIY_YIG"/>
    <property type="match status" value="1"/>
</dbReference>